<dbReference type="AlphaFoldDB" id="G8LFS0"/>
<feature type="transmembrane region" description="Helical" evidence="5">
    <location>
        <begin position="205"/>
        <end position="221"/>
    </location>
</feature>
<evidence type="ECO:0000313" key="8">
    <source>
        <dbReference type="Proteomes" id="UP000007838"/>
    </source>
</evidence>
<sequence length="403" mass="45994">MEKIKLRLYQLTLFLSFISLMLALVNSGKQREFFYIAIYIAILGLAFEYKKITLKPFSIALPIFLIGLLNFVWYMVYEYHSEGLNMYSDYLGASKKLLLASILVFYIDRFKDYIDRESFKKYFLLATATGFALATGYGLWQASQGMARVEMAINRATVSAYVYSVLSLAFVYSLYLQQNVKLYVLAGITILVSFFVILLTGTRAAMGLYLLLAIVMTLYHFRRIHLKSTLIFLCIVAGIVVVSYKPLISPKIMQTQIEVDKYQKGYDRTSLGARFSMWTIGIQNGLAHPLGQSVEERETWTKKYIQNGHPHLATALVYIKVHLHNEFIEKYSLQGIPGLAILLFFFVSMIGYAIRNKNGLLLTAMLLLLLYGLTDVILLSSEALIFFMILFALSTPFSQTKQR</sequence>
<dbReference type="RefSeq" id="WP_014168064.1">
    <property type="nucleotide sequence ID" value="NC_016514.1"/>
</dbReference>
<feature type="transmembrane region" description="Helical" evidence="5">
    <location>
        <begin position="33"/>
        <end position="49"/>
    </location>
</feature>
<feature type="transmembrane region" description="Helical" evidence="5">
    <location>
        <begin position="56"/>
        <end position="75"/>
    </location>
</feature>
<keyword evidence="3 5" id="KW-1133">Transmembrane helix</keyword>
<dbReference type="EMBL" id="CP002886">
    <property type="protein sequence ID" value="AEW71555.1"/>
    <property type="molecule type" value="Genomic_DNA"/>
</dbReference>
<proteinExistence type="predicted"/>
<feature type="transmembrane region" description="Helical" evidence="5">
    <location>
        <begin position="87"/>
        <end position="107"/>
    </location>
</feature>
<evidence type="ECO:0000256" key="2">
    <source>
        <dbReference type="ARBA" id="ARBA00022692"/>
    </source>
</evidence>
<feature type="transmembrane region" description="Helical" evidence="5">
    <location>
        <begin position="228"/>
        <end position="244"/>
    </location>
</feature>
<dbReference type="GO" id="GO:0016874">
    <property type="term" value="F:ligase activity"/>
    <property type="evidence" value="ECO:0007669"/>
    <property type="project" value="UniProtKB-KW"/>
</dbReference>
<dbReference type="PANTHER" id="PTHR37422">
    <property type="entry name" value="TEICHURONIC ACID BIOSYNTHESIS PROTEIN TUAE"/>
    <property type="match status" value="1"/>
</dbReference>
<gene>
    <name evidence="7" type="primary">rfaL</name>
    <name evidence="7" type="ORF">EcWSU1_00115</name>
</gene>
<dbReference type="KEGG" id="eec:EcWSU1_00115"/>
<dbReference type="InterPro" id="IPR007016">
    <property type="entry name" value="O-antigen_ligase-rel_domated"/>
</dbReference>
<evidence type="ECO:0000256" key="5">
    <source>
        <dbReference type="SAM" id="Phobius"/>
    </source>
</evidence>
<dbReference type="Proteomes" id="UP000007838">
    <property type="component" value="Chromosome"/>
</dbReference>
<evidence type="ECO:0000256" key="4">
    <source>
        <dbReference type="ARBA" id="ARBA00023136"/>
    </source>
</evidence>
<feature type="transmembrane region" description="Helical" evidence="5">
    <location>
        <begin position="119"/>
        <end position="140"/>
    </location>
</feature>
<feature type="transmembrane region" description="Helical" evidence="5">
    <location>
        <begin position="7"/>
        <end position="27"/>
    </location>
</feature>
<dbReference type="InterPro" id="IPR051533">
    <property type="entry name" value="WaaL-like"/>
</dbReference>
<accession>G8LFS0</accession>
<dbReference type="HOGENOM" id="CLU_054167_0_0_6"/>
<name>G8LFS0_9ENTR</name>
<evidence type="ECO:0000256" key="3">
    <source>
        <dbReference type="ARBA" id="ARBA00022989"/>
    </source>
</evidence>
<feature type="transmembrane region" description="Helical" evidence="5">
    <location>
        <begin position="182"/>
        <end position="199"/>
    </location>
</feature>
<feature type="transmembrane region" description="Helical" evidence="5">
    <location>
        <begin position="366"/>
        <end position="393"/>
    </location>
</feature>
<evidence type="ECO:0000259" key="6">
    <source>
        <dbReference type="Pfam" id="PF04932"/>
    </source>
</evidence>
<organism evidence="7 8">
    <name type="scientific">Enterobacter ludwigii</name>
    <dbReference type="NCBI Taxonomy" id="299767"/>
    <lineage>
        <taxon>Bacteria</taxon>
        <taxon>Pseudomonadati</taxon>
        <taxon>Pseudomonadota</taxon>
        <taxon>Gammaproteobacteria</taxon>
        <taxon>Enterobacterales</taxon>
        <taxon>Enterobacteriaceae</taxon>
        <taxon>Enterobacter</taxon>
        <taxon>Enterobacter cloacae complex</taxon>
    </lineage>
</organism>
<dbReference type="eggNOG" id="COG3307">
    <property type="taxonomic scope" value="Bacteria"/>
</dbReference>
<comment type="subcellular location">
    <subcellularLocation>
        <location evidence="1">Membrane</location>
        <topology evidence="1">Multi-pass membrane protein</topology>
    </subcellularLocation>
</comment>
<keyword evidence="2 5" id="KW-0812">Transmembrane</keyword>
<reference evidence="7 8" key="1">
    <citation type="journal article" date="2011" name="Stand. Genomic Sci.">
        <title>Complete genome of the onion pathogen Enterobacter cloacae EcWSU1.</title>
        <authorList>
            <person name="Humann J.L."/>
            <person name="Wildung M."/>
            <person name="Cheng C.H."/>
            <person name="Lee T."/>
            <person name="Stewart J.E."/>
            <person name="Drew J.C."/>
            <person name="Triplett E.W."/>
            <person name="Main D."/>
            <person name="Schroeder B.K."/>
        </authorList>
    </citation>
    <scope>NUCLEOTIDE SEQUENCE [LARGE SCALE GENOMIC DNA]</scope>
    <source>
        <strain evidence="7 8">EcWSU1</strain>
    </source>
</reference>
<evidence type="ECO:0000313" key="7">
    <source>
        <dbReference type="EMBL" id="AEW71555.1"/>
    </source>
</evidence>
<dbReference type="Pfam" id="PF04932">
    <property type="entry name" value="Wzy_C"/>
    <property type="match status" value="1"/>
</dbReference>
<feature type="transmembrane region" description="Helical" evidence="5">
    <location>
        <begin position="152"/>
        <end position="175"/>
    </location>
</feature>
<feature type="domain" description="O-antigen ligase-related" evidence="6">
    <location>
        <begin position="189"/>
        <end position="343"/>
    </location>
</feature>
<protein>
    <submittedName>
        <fullName evidence="7">O-antigen ligase</fullName>
    </submittedName>
</protein>
<dbReference type="GO" id="GO:0016020">
    <property type="term" value="C:membrane"/>
    <property type="evidence" value="ECO:0007669"/>
    <property type="project" value="UniProtKB-SubCell"/>
</dbReference>
<feature type="transmembrane region" description="Helical" evidence="5">
    <location>
        <begin position="335"/>
        <end position="354"/>
    </location>
</feature>
<keyword evidence="4 5" id="KW-0472">Membrane</keyword>
<evidence type="ECO:0000256" key="1">
    <source>
        <dbReference type="ARBA" id="ARBA00004141"/>
    </source>
</evidence>
<dbReference type="PANTHER" id="PTHR37422:SF17">
    <property type="entry name" value="O-ANTIGEN LIGASE"/>
    <property type="match status" value="1"/>
</dbReference>
<keyword evidence="7" id="KW-0436">Ligase</keyword>